<evidence type="ECO:0000313" key="2">
    <source>
        <dbReference type="EMBL" id="GAG38298.1"/>
    </source>
</evidence>
<gene>
    <name evidence="2" type="ORF">S01H1_63775</name>
</gene>
<protein>
    <submittedName>
        <fullName evidence="2">Uncharacterized protein</fullName>
    </submittedName>
</protein>
<comment type="caution">
    <text evidence="2">The sequence shown here is derived from an EMBL/GenBank/DDBJ whole genome shotgun (WGS) entry which is preliminary data.</text>
</comment>
<dbReference type="EMBL" id="BARS01041995">
    <property type="protein sequence ID" value="GAG38298.1"/>
    <property type="molecule type" value="Genomic_DNA"/>
</dbReference>
<organism evidence="2">
    <name type="scientific">marine sediment metagenome</name>
    <dbReference type="NCBI Taxonomy" id="412755"/>
    <lineage>
        <taxon>unclassified sequences</taxon>
        <taxon>metagenomes</taxon>
        <taxon>ecological metagenomes</taxon>
    </lineage>
</organism>
<feature type="region of interest" description="Disordered" evidence="1">
    <location>
        <begin position="62"/>
        <end position="87"/>
    </location>
</feature>
<sequence>MAEAFSIKGYLDRVYTTNLGHSGGKDVQAKLDRLHMRLDFLMMVEPKTDVDKLAKWKKITSEKRARARKKDKKKKKVWVKVDLKKEK</sequence>
<reference evidence="2" key="1">
    <citation type="journal article" date="2014" name="Front. Microbiol.">
        <title>High frequency of phylogenetically diverse reductive dehalogenase-homologous genes in deep subseafloor sedimentary metagenomes.</title>
        <authorList>
            <person name="Kawai M."/>
            <person name="Futagami T."/>
            <person name="Toyoda A."/>
            <person name="Takaki Y."/>
            <person name="Nishi S."/>
            <person name="Hori S."/>
            <person name="Arai W."/>
            <person name="Tsubouchi T."/>
            <person name="Morono Y."/>
            <person name="Uchiyama I."/>
            <person name="Ito T."/>
            <person name="Fujiyama A."/>
            <person name="Inagaki F."/>
            <person name="Takami H."/>
        </authorList>
    </citation>
    <scope>NUCLEOTIDE SEQUENCE</scope>
    <source>
        <strain evidence="2">Expedition CK06-06</strain>
    </source>
</reference>
<name>X0XNS2_9ZZZZ</name>
<dbReference type="AlphaFoldDB" id="X0XNS2"/>
<evidence type="ECO:0000256" key="1">
    <source>
        <dbReference type="SAM" id="MobiDB-lite"/>
    </source>
</evidence>
<accession>X0XNS2</accession>
<proteinExistence type="predicted"/>
<feature type="compositionally biased region" description="Basic residues" evidence="1">
    <location>
        <begin position="65"/>
        <end position="78"/>
    </location>
</feature>